<keyword evidence="2" id="KW-1185">Reference proteome</keyword>
<dbReference type="AlphaFoldDB" id="I4AFY8"/>
<evidence type="ECO:0000313" key="1">
    <source>
        <dbReference type="EMBL" id="AFM02873.1"/>
    </source>
</evidence>
<reference evidence="2" key="1">
    <citation type="submission" date="2012-06" db="EMBL/GenBank/DDBJ databases">
        <title>The complete genome of Flexibacter litoralis DSM 6794.</title>
        <authorList>
            <person name="Lucas S."/>
            <person name="Copeland A."/>
            <person name="Lapidus A."/>
            <person name="Glavina del Rio T."/>
            <person name="Dalin E."/>
            <person name="Tice H."/>
            <person name="Bruce D."/>
            <person name="Goodwin L."/>
            <person name="Pitluck S."/>
            <person name="Peters L."/>
            <person name="Ovchinnikova G."/>
            <person name="Lu M."/>
            <person name="Kyrpides N."/>
            <person name="Mavromatis K."/>
            <person name="Ivanova N."/>
            <person name="Brettin T."/>
            <person name="Detter J.C."/>
            <person name="Han C."/>
            <person name="Larimer F."/>
            <person name="Land M."/>
            <person name="Hauser L."/>
            <person name="Markowitz V."/>
            <person name="Cheng J.-F."/>
            <person name="Hugenholtz P."/>
            <person name="Woyke T."/>
            <person name="Wu D."/>
            <person name="Spring S."/>
            <person name="Lang E."/>
            <person name="Kopitz M."/>
            <person name="Brambilla E."/>
            <person name="Klenk H.-P."/>
            <person name="Eisen J.A."/>
        </authorList>
    </citation>
    <scope>NUCLEOTIDE SEQUENCE [LARGE SCALE GENOMIC DNA]</scope>
    <source>
        <strain evidence="2">ATCC 23117 / DSM 6794 / NBRC 15988 / NCIMB 1366 / Sio-4</strain>
    </source>
</reference>
<sequence precursor="true">MQTQDFKLKSNIIIIIILVLMSFKAVSQNCTSFYDKKGSDSILVCIDSLDNNFFHVSIHNDKVLEKLFSSIDLKVIENTLFYRSRLDSVIIDTLYSFDNPKDFDVIYKSETLQQGKPSFMPQGMFCFDGLEGNIDRTSPTLVKLSYIYDDNVSPLFFSLYASNDHYIHNIIFDLKQGFLSFFYFSHESLNYTSYTSQLGVE</sequence>
<protein>
    <submittedName>
        <fullName evidence="1">Uncharacterized protein</fullName>
    </submittedName>
</protein>
<gene>
    <name evidence="1" type="ordered locus">Fleli_0396</name>
</gene>
<dbReference type="Proteomes" id="UP000006054">
    <property type="component" value="Chromosome"/>
</dbReference>
<organism evidence="1 2">
    <name type="scientific">Bernardetia litoralis (strain ATCC 23117 / DSM 6794 / NBRC 15988 / NCIMB 1366 / Fx l1 / Sio-4)</name>
    <name type="common">Flexibacter litoralis</name>
    <dbReference type="NCBI Taxonomy" id="880071"/>
    <lineage>
        <taxon>Bacteria</taxon>
        <taxon>Pseudomonadati</taxon>
        <taxon>Bacteroidota</taxon>
        <taxon>Cytophagia</taxon>
        <taxon>Cytophagales</taxon>
        <taxon>Bernardetiaceae</taxon>
        <taxon>Bernardetia</taxon>
    </lineage>
</organism>
<name>I4AFY8_BERLS</name>
<accession>I4AFY8</accession>
<dbReference type="HOGENOM" id="CLU_1358762_0_0_10"/>
<dbReference type="KEGG" id="fli:Fleli_0396"/>
<dbReference type="STRING" id="880071.Fleli_0396"/>
<evidence type="ECO:0000313" key="2">
    <source>
        <dbReference type="Proteomes" id="UP000006054"/>
    </source>
</evidence>
<proteinExistence type="predicted"/>
<dbReference type="EMBL" id="CP003345">
    <property type="protein sequence ID" value="AFM02873.1"/>
    <property type="molecule type" value="Genomic_DNA"/>
</dbReference>